<organism evidence="1 2">
    <name type="scientific">Paxillus rubicundulus Ve08.2h10</name>
    <dbReference type="NCBI Taxonomy" id="930991"/>
    <lineage>
        <taxon>Eukaryota</taxon>
        <taxon>Fungi</taxon>
        <taxon>Dikarya</taxon>
        <taxon>Basidiomycota</taxon>
        <taxon>Agaricomycotina</taxon>
        <taxon>Agaricomycetes</taxon>
        <taxon>Agaricomycetidae</taxon>
        <taxon>Boletales</taxon>
        <taxon>Paxilineae</taxon>
        <taxon>Paxillaceae</taxon>
        <taxon>Paxillus</taxon>
    </lineage>
</organism>
<reference evidence="2" key="2">
    <citation type="submission" date="2015-01" db="EMBL/GenBank/DDBJ databases">
        <title>Evolutionary Origins and Diversification of the Mycorrhizal Mutualists.</title>
        <authorList>
            <consortium name="DOE Joint Genome Institute"/>
            <consortium name="Mycorrhizal Genomics Consortium"/>
            <person name="Kohler A."/>
            <person name="Kuo A."/>
            <person name="Nagy L.G."/>
            <person name="Floudas D."/>
            <person name="Copeland A."/>
            <person name="Barry K.W."/>
            <person name="Cichocki N."/>
            <person name="Veneault-Fourrey C."/>
            <person name="LaButti K."/>
            <person name="Lindquist E.A."/>
            <person name="Lipzen A."/>
            <person name="Lundell T."/>
            <person name="Morin E."/>
            <person name="Murat C."/>
            <person name="Riley R."/>
            <person name="Ohm R."/>
            <person name="Sun H."/>
            <person name="Tunlid A."/>
            <person name="Henrissat B."/>
            <person name="Grigoriev I.V."/>
            <person name="Hibbett D.S."/>
            <person name="Martin F."/>
        </authorList>
    </citation>
    <scope>NUCLEOTIDE SEQUENCE [LARGE SCALE GENOMIC DNA]</scope>
    <source>
        <strain evidence="2">Ve08.2h10</strain>
    </source>
</reference>
<dbReference type="AlphaFoldDB" id="A0A0D0DMH9"/>
<dbReference type="HOGENOM" id="CLU_2528151_0_0_1"/>
<keyword evidence="2" id="KW-1185">Reference proteome</keyword>
<dbReference type="Proteomes" id="UP000054538">
    <property type="component" value="Unassembled WGS sequence"/>
</dbReference>
<evidence type="ECO:0000313" key="1">
    <source>
        <dbReference type="EMBL" id="KIK92843.1"/>
    </source>
</evidence>
<sequence length="84" mass="9645">MDLYGSKLGRQNAWVVLFRINIAKEPFLHSTLTYPTYVVHTIPNPLPVTMVRNETPVGVHIMRKITPPKCQRSRSYIAQLGRQV</sequence>
<protein>
    <submittedName>
        <fullName evidence="1">Uncharacterized protein</fullName>
    </submittedName>
</protein>
<dbReference type="EMBL" id="KN825238">
    <property type="protein sequence ID" value="KIK92843.1"/>
    <property type="molecule type" value="Genomic_DNA"/>
</dbReference>
<accession>A0A0D0DMH9</accession>
<name>A0A0D0DMH9_9AGAM</name>
<evidence type="ECO:0000313" key="2">
    <source>
        <dbReference type="Proteomes" id="UP000054538"/>
    </source>
</evidence>
<dbReference type="InParanoid" id="A0A0D0DMH9"/>
<gene>
    <name evidence="1" type="ORF">PAXRUDRAFT_550973</name>
</gene>
<reference evidence="1 2" key="1">
    <citation type="submission" date="2014-04" db="EMBL/GenBank/DDBJ databases">
        <authorList>
            <consortium name="DOE Joint Genome Institute"/>
            <person name="Kuo A."/>
            <person name="Kohler A."/>
            <person name="Jargeat P."/>
            <person name="Nagy L.G."/>
            <person name="Floudas D."/>
            <person name="Copeland A."/>
            <person name="Barry K.W."/>
            <person name="Cichocki N."/>
            <person name="Veneault-Fourrey C."/>
            <person name="LaButti K."/>
            <person name="Lindquist E.A."/>
            <person name="Lipzen A."/>
            <person name="Lundell T."/>
            <person name="Morin E."/>
            <person name="Murat C."/>
            <person name="Sun H."/>
            <person name="Tunlid A."/>
            <person name="Henrissat B."/>
            <person name="Grigoriev I.V."/>
            <person name="Hibbett D.S."/>
            <person name="Martin F."/>
            <person name="Nordberg H.P."/>
            <person name="Cantor M.N."/>
            <person name="Hua S.X."/>
        </authorList>
    </citation>
    <scope>NUCLEOTIDE SEQUENCE [LARGE SCALE GENOMIC DNA]</scope>
    <source>
        <strain evidence="1 2">Ve08.2h10</strain>
    </source>
</reference>
<proteinExistence type="predicted"/>